<evidence type="ECO:0000313" key="2">
    <source>
        <dbReference type="Proteomes" id="UP001337305"/>
    </source>
</evidence>
<accession>A0ABU7XUV5</accession>
<protein>
    <submittedName>
        <fullName evidence="1">Uncharacterized protein</fullName>
    </submittedName>
</protein>
<dbReference type="Proteomes" id="UP001337305">
    <property type="component" value="Unassembled WGS sequence"/>
</dbReference>
<name>A0ABU7XUV5_9FLAO</name>
<organism evidence="1 2">
    <name type="scientific">Flavivirga spongiicola</name>
    <dbReference type="NCBI Taxonomy" id="421621"/>
    <lineage>
        <taxon>Bacteria</taxon>
        <taxon>Pseudomonadati</taxon>
        <taxon>Bacteroidota</taxon>
        <taxon>Flavobacteriia</taxon>
        <taxon>Flavobacteriales</taxon>
        <taxon>Flavobacteriaceae</taxon>
        <taxon>Flavivirga</taxon>
    </lineage>
</organism>
<evidence type="ECO:0000313" key="1">
    <source>
        <dbReference type="EMBL" id="MEF3834490.1"/>
    </source>
</evidence>
<sequence>MLSFKTFLTFSLILITTVGFSQQMSQKQKEKEQNKVKIFTSEENDNLQRFYNEEVNKMKLSKEEREKYYDILLYHTYDMSRLDDKDKNYTETEITEKFNTIIDKMNAKMKALLTPDQYIMHLEIFGKIIYSVNRKKDLDKNKE</sequence>
<reference evidence="1 2" key="1">
    <citation type="submission" date="2022-09" db="EMBL/GenBank/DDBJ databases">
        <title>Genome sequencing of Flavivirga sp. MEBiC05379.</title>
        <authorList>
            <person name="Oh H.-M."/>
            <person name="Kwon K.K."/>
            <person name="Park M.J."/>
            <person name="Yang S.-H."/>
        </authorList>
    </citation>
    <scope>NUCLEOTIDE SEQUENCE [LARGE SCALE GENOMIC DNA]</scope>
    <source>
        <strain evidence="1 2">MEBiC05379</strain>
    </source>
</reference>
<gene>
    <name evidence="1" type="ORF">N1F79_15240</name>
</gene>
<comment type="caution">
    <text evidence="1">The sequence shown here is derived from an EMBL/GenBank/DDBJ whole genome shotgun (WGS) entry which is preliminary data.</text>
</comment>
<dbReference type="RefSeq" id="WP_303306813.1">
    <property type="nucleotide sequence ID" value="NZ_JAODOP010000004.1"/>
</dbReference>
<dbReference type="EMBL" id="JAODOP010000004">
    <property type="protein sequence ID" value="MEF3834490.1"/>
    <property type="molecule type" value="Genomic_DNA"/>
</dbReference>
<keyword evidence="2" id="KW-1185">Reference proteome</keyword>
<proteinExistence type="predicted"/>